<dbReference type="EMBL" id="GAMC01015542">
    <property type="protein sequence ID" value="JAB91013.1"/>
    <property type="molecule type" value="mRNA"/>
</dbReference>
<feature type="compositionally biased region" description="Low complexity" evidence="1">
    <location>
        <begin position="12"/>
        <end position="24"/>
    </location>
</feature>
<evidence type="ECO:0000313" key="2">
    <source>
        <dbReference type="EMBL" id="JAB91013.1"/>
    </source>
</evidence>
<feature type="compositionally biased region" description="Low complexity" evidence="1">
    <location>
        <begin position="43"/>
        <end position="54"/>
    </location>
</feature>
<feature type="compositionally biased region" description="Polar residues" evidence="1">
    <location>
        <begin position="195"/>
        <end position="208"/>
    </location>
</feature>
<feature type="compositionally biased region" description="Low complexity" evidence="1">
    <location>
        <begin position="241"/>
        <end position="257"/>
    </location>
</feature>
<organism evidence="2">
    <name type="scientific">Ceratitis capitata</name>
    <name type="common">Mediterranean fruit fly</name>
    <name type="synonym">Tephritis capitata</name>
    <dbReference type="NCBI Taxonomy" id="7213"/>
    <lineage>
        <taxon>Eukaryota</taxon>
        <taxon>Metazoa</taxon>
        <taxon>Ecdysozoa</taxon>
        <taxon>Arthropoda</taxon>
        <taxon>Hexapoda</taxon>
        <taxon>Insecta</taxon>
        <taxon>Pterygota</taxon>
        <taxon>Neoptera</taxon>
        <taxon>Endopterygota</taxon>
        <taxon>Diptera</taxon>
        <taxon>Brachycera</taxon>
        <taxon>Muscomorpha</taxon>
        <taxon>Tephritoidea</taxon>
        <taxon>Tephritidae</taxon>
        <taxon>Ceratitis</taxon>
        <taxon>Ceratitis</taxon>
    </lineage>
</organism>
<feature type="compositionally biased region" description="Polar residues" evidence="1">
    <location>
        <begin position="1"/>
        <end position="11"/>
    </location>
</feature>
<feature type="compositionally biased region" description="Polar residues" evidence="1">
    <location>
        <begin position="25"/>
        <end position="42"/>
    </location>
</feature>
<feature type="region of interest" description="Disordered" evidence="1">
    <location>
        <begin position="241"/>
        <end position="282"/>
    </location>
</feature>
<feature type="compositionally biased region" description="Polar residues" evidence="1">
    <location>
        <begin position="258"/>
        <end position="268"/>
    </location>
</feature>
<feature type="compositionally biased region" description="Pro residues" evidence="1">
    <location>
        <begin position="396"/>
        <end position="405"/>
    </location>
</feature>
<protein>
    <submittedName>
        <fullName evidence="2">Uncharacterized protein</fullName>
    </submittedName>
</protein>
<feature type="region of interest" description="Disordered" evidence="1">
    <location>
        <begin position="195"/>
        <end position="215"/>
    </location>
</feature>
<evidence type="ECO:0000256" key="1">
    <source>
        <dbReference type="SAM" id="MobiDB-lite"/>
    </source>
</evidence>
<feature type="compositionally biased region" description="Polar residues" evidence="1">
    <location>
        <begin position="381"/>
        <end position="393"/>
    </location>
</feature>
<dbReference type="AlphaFoldDB" id="W8B1W8"/>
<feature type="region of interest" description="Disordered" evidence="1">
    <location>
        <begin position="381"/>
        <end position="405"/>
    </location>
</feature>
<sequence>MPQDKTPQQGQAISATTTTAPASIEQSQTRETTTELSCTAMPQQHQQQQQLQQQVPATQASRVRATTIGTTAASTLLADANTNTNTTTTTETISSVVIENSSNTTATETNQTEKQTINNTATTLAAETPESAPAAAATVVVSNGDAIEKNGIDTLSTAADQKDQVTVKAAADLIAETSDVADKIKSIPNVVNELSDNNGVHQNGTSANGEELEPEIESKSQVEVIFQTDKAAHTDELVTLNTATTSSSPNTTPILSPDPNNTESTACISNDNDASSSLKSSSENAIAFVTDKKLEEEKEEEATAAAIVVESLTSAVVEDMAMQTKETVVVEVATTVSDVAEQTEAVVTVVTGNVEPNVVTEGQENTTAAQNHNENEIEIEATSTAQSVSSIANESPKPPPLPVSPPPSQVSVFAFNDNDQTADEELCDTTEQLVADDKILAPTTTTTETSHADIENITTEDKDTTTTQTEIVDIAAETSAQSLPAASDVETTKTPTNSDIVAPSELLEAPETINEPVEELPLLDIVAAEKDLSNINTTAEVAIVPPEEISENTEDQCVKAATAVVDEITEKAVELIQQQNDNQQQAEINQSADNITATTTEVTKTDDVEIEVNNADDDDDDVKNVEISMPAKDNALDEVIEKLEAAHIQSVENTDSDKHTPLILESNINDCLKTTDKHIVEEEEDKDLAAEICSQAVVSVNENDN</sequence>
<proteinExistence type="evidence at transcript level"/>
<reference evidence="2" key="2">
    <citation type="journal article" date="2014" name="BMC Genomics">
        <title>A genomic perspective to assessing quality of mass-reared SIT flies used in Mediterranean fruit fly (Ceratitis capitata) eradication in California.</title>
        <authorList>
            <person name="Calla B."/>
            <person name="Hall B."/>
            <person name="Hou S."/>
            <person name="Geib S.M."/>
        </authorList>
    </citation>
    <scope>NUCLEOTIDE SEQUENCE</scope>
</reference>
<feature type="region of interest" description="Disordered" evidence="1">
    <location>
        <begin position="1"/>
        <end position="54"/>
    </location>
</feature>
<name>W8B1W8_CERCA</name>
<reference evidence="2" key="1">
    <citation type="submission" date="2013-07" db="EMBL/GenBank/DDBJ databases">
        <authorList>
            <person name="Geib S."/>
        </authorList>
    </citation>
    <scope>NUCLEOTIDE SEQUENCE</scope>
</reference>
<accession>W8B1W8</accession>
<feature type="compositionally biased region" description="Low complexity" evidence="1">
    <location>
        <begin position="269"/>
        <end position="282"/>
    </location>
</feature>
<dbReference type="OrthoDB" id="8964326at2759"/>